<dbReference type="NCBIfam" id="TIGR01662">
    <property type="entry name" value="HAD-SF-IIIA"/>
    <property type="match status" value="1"/>
</dbReference>
<comment type="caution">
    <text evidence="1">The sequence shown here is derived from an EMBL/GenBank/DDBJ whole genome shotgun (WGS) entry which is preliminary data.</text>
</comment>
<dbReference type="InterPro" id="IPR036412">
    <property type="entry name" value="HAD-like_sf"/>
</dbReference>
<gene>
    <name evidence="1" type="ORF">EVOR1521_LOCUS1362</name>
</gene>
<dbReference type="SUPFAM" id="SSF56784">
    <property type="entry name" value="HAD-like"/>
    <property type="match status" value="1"/>
</dbReference>
<evidence type="ECO:0000313" key="1">
    <source>
        <dbReference type="EMBL" id="CAJ1370902.1"/>
    </source>
</evidence>
<dbReference type="AlphaFoldDB" id="A0AA36HKQ5"/>
<dbReference type="PANTHER" id="PTHR12083">
    <property type="entry name" value="BIFUNCTIONAL POLYNUCLEOTIDE PHOSPHATASE/KINASE"/>
    <property type="match status" value="1"/>
</dbReference>
<dbReference type="Pfam" id="PF08645">
    <property type="entry name" value="PNK3P"/>
    <property type="match status" value="1"/>
</dbReference>
<keyword evidence="2" id="KW-1185">Reference proteome</keyword>
<organism evidence="1 2">
    <name type="scientific">Effrenium voratum</name>
    <dbReference type="NCBI Taxonomy" id="2562239"/>
    <lineage>
        <taxon>Eukaryota</taxon>
        <taxon>Sar</taxon>
        <taxon>Alveolata</taxon>
        <taxon>Dinophyceae</taxon>
        <taxon>Suessiales</taxon>
        <taxon>Symbiodiniaceae</taxon>
        <taxon>Effrenium</taxon>
    </lineage>
</organism>
<dbReference type="GO" id="GO:0006281">
    <property type="term" value="P:DNA repair"/>
    <property type="evidence" value="ECO:0007669"/>
    <property type="project" value="TreeGrafter"/>
</dbReference>
<dbReference type="GO" id="GO:0003690">
    <property type="term" value="F:double-stranded DNA binding"/>
    <property type="evidence" value="ECO:0007669"/>
    <property type="project" value="TreeGrafter"/>
</dbReference>
<reference evidence="1" key="1">
    <citation type="submission" date="2023-08" db="EMBL/GenBank/DDBJ databases">
        <authorList>
            <person name="Chen Y."/>
            <person name="Shah S."/>
            <person name="Dougan E. K."/>
            <person name="Thang M."/>
            <person name="Chan C."/>
        </authorList>
    </citation>
    <scope>NUCLEOTIDE SEQUENCE</scope>
</reference>
<dbReference type="InterPro" id="IPR011990">
    <property type="entry name" value="TPR-like_helical_dom_sf"/>
</dbReference>
<dbReference type="Proteomes" id="UP001178507">
    <property type="component" value="Unassembled WGS sequence"/>
</dbReference>
<dbReference type="InterPro" id="IPR023214">
    <property type="entry name" value="HAD_sf"/>
</dbReference>
<dbReference type="EMBL" id="CAUJNA010000042">
    <property type="protein sequence ID" value="CAJ1370902.1"/>
    <property type="molecule type" value="Genomic_DNA"/>
</dbReference>
<dbReference type="InterPro" id="IPR013954">
    <property type="entry name" value="PNK3P"/>
</dbReference>
<accession>A0AA36HKQ5</accession>
<name>A0AA36HKQ5_9DINO</name>
<dbReference type="PANTHER" id="PTHR12083:SF9">
    <property type="entry name" value="BIFUNCTIONAL POLYNUCLEOTIDE PHOSPHATASE_KINASE"/>
    <property type="match status" value="1"/>
</dbReference>
<evidence type="ECO:0000313" key="2">
    <source>
        <dbReference type="Proteomes" id="UP001178507"/>
    </source>
</evidence>
<dbReference type="Gene3D" id="3.40.50.1000">
    <property type="entry name" value="HAD superfamily/HAD-like"/>
    <property type="match status" value="1"/>
</dbReference>
<dbReference type="Gene3D" id="1.25.40.10">
    <property type="entry name" value="Tetratricopeptide repeat domain"/>
    <property type="match status" value="2"/>
</dbReference>
<protein>
    <submittedName>
        <fullName evidence="1">Uncharacterized protein</fullName>
    </submittedName>
</protein>
<dbReference type="GO" id="GO:0046403">
    <property type="term" value="F:polynucleotide 3'-phosphatase activity"/>
    <property type="evidence" value="ECO:0007669"/>
    <property type="project" value="TreeGrafter"/>
</dbReference>
<dbReference type="GO" id="GO:0046404">
    <property type="term" value="F:ATP-dependent polydeoxyribonucleotide 5'-hydroxyl-kinase activity"/>
    <property type="evidence" value="ECO:0007669"/>
    <property type="project" value="TreeGrafter"/>
</dbReference>
<proteinExistence type="predicted"/>
<dbReference type="InterPro" id="IPR006549">
    <property type="entry name" value="HAD-SF_hydro_IIIA"/>
</dbReference>
<sequence>MPISTRLRRILAQSGRTTQWRLCLHLWAQKPCAVAAAAAISACGRAAHWDQSLALYDHWLRHDQPSDPAVLNSTLAACAHAARWVLALTLLEEAKRHHRAFDLLGLNSALNACGRAARWEVSLALLMQLQKQRLADATSVNSTISACDRAAVWQLALSLLYTHRADLVGASAALSACARGAAWASALAVLHAHRANAVSFGAAITACGRSTRWRFALQLLGDALKTTSRASLACFSAAVSACELGAAWEAALVVLSKAARDWPLDRTILNATISSCEKGWQWDRCLTLLHATDAVTCGAAAEACASAMRWVEALSLASRVDSVVATAAATRAKEDAQHAVHRRSGAIGRRAEKPHIVKGLKELLLQPCPTHQLQETVGLEAHVARIALENMAIDALAEPRLQKSQGAMKLFAALDLPSPWKRQGWCLYRCLPAPAAKVAGFDFDKTLHFGGTAWKLSSVHIPEKLKRLQQDGYTVVIFSNQHGPGRQRTLEGMRKEVEDIVRRFEDFRAFCGMELHMFVAVARGDIDDPFRKPNTGMWDLMSSLCSSPKVRHSFYVGNSAGRLGDDSAVDRGFAKRLGMTFYSEDWLNG</sequence>